<evidence type="ECO:0000313" key="4">
    <source>
        <dbReference type="EMBL" id="MFC7580804.1"/>
    </source>
</evidence>
<protein>
    <recommendedName>
        <fullName evidence="1">Thiamine-monophosphate kinase</fullName>
        <shortName evidence="1">TMP kinase</shortName>
        <shortName evidence="1">Thiamine-phosphate kinase</shortName>
        <ecNumber evidence="1">2.7.4.16</ecNumber>
    </recommendedName>
</protein>
<dbReference type="Pfam" id="PF00586">
    <property type="entry name" value="AIRS"/>
    <property type="match status" value="1"/>
</dbReference>
<dbReference type="EC" id="2.7.4.16" evidence="1"/>
<feature type="binding site" evidence="1">
    <location>
        <position position="322"/>
    </location>
    <ligand>
        <name>substrate</name>
    </ligand>
</feature>
<feature type="binding site" evidence="1">
    <location>
        <position position="32"/>
    </location>
    <ligand>
        <name>Mg(2+)</name>
        <dbReference type="ChEBI" id="CHEBI:18420"/>
        <label>4</label>
    </ligand>
</feature>
<keyword evidence="1 4" id="KW-0808">Transferase</keyword>
<feature type="binding site" evidence="1">
    <location>
        <position position="276"/>
    </location>
    <ligand>
        <name>substrate</name>
    </ligand>
</feature>
<evidence type="ECO:0000313" key="5">
    <source>
        <dbReference type="Proteomes" id="UP001596527"/>
    </source>
</evidence>
<dbReference type="PANTHER" id="PTHR30270">
    <property type="entry name" value="THIAMINE-MONOPHOSPHATE KINASE"/>
    <property type="match status" value="1"/>
</dbReference>
<dbReference type="PIRSF" id="PIRSF005303">
    <property type="entry name" value="Thiam_monoph_kin"/>
    <property type="match status" value="1"/>
</dbReference>
<feature type="binding site" evidence="1">
    <location>
        <position position="46"/>
    </location>
    <ligand>
        <name>Mg(2+)</name>
        <dbReference type="ChEBI" id="CHEBI:18420"/>
        <label>4</label>
    </ligand>
</feature>
<proteinExistence type="inferred from homology"/>
<feature type="binding site" evidence="1">
    <location>
        <position position="222"/>
    </location>
    <ligand>
        <name>Mg(2+)</name>
        <dbReference type="ChEBI" id="CHEBI:18420"/>
        <label>3</label>
    </ligand>
</feature>
<accession>A0ABW2SLP5</accession>
<dbReference type="SUPFAM" id="SSF56042">
    <property type="entry name" value="PurM C-terminal domain-like"/>
    <property type="match status" value="1"/>
</dbReference>
<dbReference type="EMBL" id="JBHTEF010000001">
    <property type="protein sequence ID" value="MFC7580804.1"/>
    <property type="molecule type" value="Genomic_DNA"/>
</dbReference>
<dbReference type="CDD" id="cd02194">
    <property type="entry name" value="ThiL"/>
    <property type="match status" value="1"/>
</dbReference>
<feature type="binding site" evidence="1">
    <location>
        <position position="225"/>
    </location>
    <ligand>
        <name>Mg(2+)</name>
        <dbReference type="ChEBI" id="CHEBI:18420"/>
        <label>5</label>
    </ligand>
</feature>
<feature type="binding site" evidence="1">
    <location>
        <position position="47"/>
    </location>
    <ligand>
        <name>Mg(2+)</name>
        <dbReference type="ChEBI" id="CHEBI:18420"/>
        <label>1</label>
    </ligand>
</feature>
<keyword evidence="5" id="KW-1185">Reference proteome</keyword>
<feature type="binding site" evidence="1">
    <location>
        <position position="77"/>
    </location>
    <ligand>
        <name>Mg(2+)</name>
        <dbReference type="ChEBI" id="CHEBI:18420"/>
        <label>2</label>
    </ligand>
</feature>
<dbReference type="HAMAP" id="MF_02128">
    <property type="entry name" value="TMP_kinase"/>
    <property type="match status" value="1"/>
</dbReference>
<feature type="domain" description="PurM-like N-terminal" evidence="2">
    <location>
        <begin position="30"/>
        <end position="141"/>
    </location>
</feature>
<dbReference type="GO" id="GO:0009030">
    <property type="term" value="F:thiamine-phosphate kinase activity"/>
    <property type="evidence" value="ECO:0007669"/>
    <property type="project" value="UniProtKB-EC"/>
</dbReference>
<evidence type="ECO:0000256" key="1">
    <source>
        <dbReference type="HAMAP-Rule" id="MF_02128"/>
    </source>
</evidence>
<dbReference type="Proteomes" id="UP001596527">
    <property type="component" value="Unassembled WGS sequence"/>
</dbReference>
<feature type="binding site" evidence="1">
    <location>
        <position position="149"/>
    </location>
    <ligand>
        <name>ATP</name>
        <dbReference type="ChEBI" id="CHEBI:30616"/>
    </ligand>
</feature>
<comment type="catalytic activity">
    <reaction evidence="1">
        <text>thiamine phosphate + ATP = thiamine diphosphate + ADP</text>
        <dbReference type="Rhea" id="RHEA:15913"/>
        <dbReference type="ChEBI" id="CHEBI:30616"/>
        <dbReference type="ChEBI" id="CHEBI:37575"/>
        <dbReference type="ChEBI" id="CHEBI:58937"/>
        <dbReference type="ChEBI" id="CHEBI:456216"/>
        <dbReference type="EC" id="2.7.4.16"/>
    </reaction>
</comment>
<gene>
    <name evidence="1 4" type="primary">thiL</name>
    <name evidence="4" type="ORF">ACFQWG_06285</name>
</gene>
<dbReference type="PANTHER" id="PTHR30270:SF0">
    <property type="entry name" value="THIAMINE-MONOPHOSPHATE KINASE"/>
    <property type="match status" value="1"/>
</dbReference>
<keyword evidence="1" id="KW-0784">Thiamine biosynthesis</keyword>
<comment type="caution">
    <text evidence="4">The sequence shown here is derived from an EMBL/GenBank/DDBJ whole genome shotgun (WGS) entry which is preliminary data.</text>
</comment>
<feature type="binding site" evidence="1">
    <location>
        <position position="224"/>
    </location>
    <ligand>
        <name>ATP</name>
        <dbReference type="ChEBI" id="CHEBI:30616"/>
    </ligand>
</feature>
<keyword evidence="1" id="KW-0460">Magnesium</keyword>
<dbReference type="InterPro" id="IPR016188">
    <property type="entry name" value="PurM-like_N"/>
</dbReference>
<dbReference type="Gene3D" id="3.90.650.10">
    <property type="entry name" value="PurM-like C-terminal domain"/>
    <property type="match status" value="1"/>
</dbReference>
<dbReference type="SUPFAM" id="SSF55326">
    <property type="entry name" value="PurM N-terminal domain-like"/>
    <property type="match status" value="1"/>
</dbReference>
<dbReference type="Gene3D" id="3.30.1330.10">
    <property type="entry name" value="PurM-like, N-terminal domain"/>
    <property type="match status" value="1"/>
</dbReference>
<evidence type="ECO:0000259" key="3">
    <source>
        <dbReference type="Pfam" id="PF02769"/>
    </source>
</evidence>
<feature type="binding site" evidence="1">
    <location>
        <position position="55"/>
    </location>
    <ligand>
        <name>substrate</name>
    </ligand>
</feature>
<dbReference type="InterPro" id="IPR006283">
    <property type="entry name" value="ThiL-like"/>
</dbReference>
<dbReference type="InterPro" id="IPR010918">
    <property type="entry name" value="PurM-like_C_dom"/>
</dbReference>
<feature type="domain" description="PurM-like C-terminal" evidence="3">
    <location>
        <begin position="153"/>
        <end position="252"/>
    </location>
</feature>
<keyword evidence="1" id="KW-0547">Nucleotide-binding</keyword>
<name>A0ABW2SLP5_9ACTO</name>
<feature type="binding site" evidence="1">
    <location>
        <position position="32"/>
    </location>
    <ligand>
        <name>Mg(2+)</name>
        <dbReference type="ChEBI" id="CHEBI:18420"/>
        <label>3</label>
    </ligand>
</feature>
<comment type="pathway">
    <text evidence="1">Cofactor biosynthesis; thiamine diphosphate biosynthesis; thiamine diphosphate from thiamine phosphate: step 1/1.</text>
</comment>
<feature type="binding site" evidence="1">
    <location>
        <position position="48"/>
    </location>
    <ligand>
        <name>Mg(2+)</name>
        <dbReference type="ChEBI" id="CHEBI:18420"/>
        <label>1</label>
    </ligand>
</feature>
<feature type="binding site" evidence="1">
    <location>
        <position position="77"/>
    </location>
    <ligand>
        <name>Mg(2+)</name>
        <dbReference type="ChEBI" id="CHEBI:18420"/>
        <label>3</label>
    </ligand>
</feature>
<feature type="binding site" evidence="1">
    <location>
        <position position="77"/>
    </location>
    <ligand>
        <name>Mg(2+)</name>
        <dbReference type="ChEBI" id="CHEBI:18420"/>
        <label>4</label>
    </ligand>
</feature>
<feature type="binding site" evidence="1">
    <location>
        <position position="125"/>
    </location>
    <ligand>
        <name>Mg(2+)</name>
        <dbReference type="ChEBI" id="CHEBI:18420"/>
        <label>1</label>
    </ligand>
</feature>
<dbReference type="RefSeq" id="WP_380973252.1">
    <property type="nucleotide sequence ID" value="NZ_JBHTEF010000001.1"/>
</dbReference>
<comment type="miscellaneous">
    <text evidence="1">Reaction mechanism of ThiL seems to utilize a direct, inline transfer of the gamma-phosphate of ATP to TMP rather than a phosphorylated enzyme intermediate.</text>
</comment>
<dbReference type="InterPro" id="IPR036921">
    <property type="entry name" value="PurM-like_N_sf"/>
</dbReference>
<dbReference type="Pfam" id="PF02769">
    <property type="entry name" value="AIRS_C"/>
    <property type="match status" value="1"/>
</dbReference>
<dbReference type="InterPro" id="IPR036676">
    <property type="entry name" value="PurM-like_C_sf"/>
</dbReference>
<feature type="binding site" evidence="1">
    <location>
        <position position="48"/>
    </location>
    <ligand>
        <name>Mg(2+)</name>
        <dbReference type="ChEBI" id="CHEBI:18420"/>
        <label>2</label>
    </ligand>
</feature>
<evidence type="ECO:0000259" key="2">
    <source>
        <dbReference type="Pfam" id="PF00586"/>
    </source>
</evidence>
<keyword evidence="1" id="KW-0479">Metal-binding</keyword>
<dbReference type="NCBIfam" id="TIGR01379">
    <property type="entry name" value="thiL"/>
    <property type="match status" value="1"/>
</dbReference>
<sequence length="328" mass="33577">MRIRELDETQLIESFQRLLPSGGRTVVGPGDDCAMVAAPEGAFLVTTDVLVSGEHFRLDWSAPDEIGARAAAQNLADIAAMGGRTSSLVVSLVLPRDLDVDWLLALVAGFGERARAAGAGVVGGDLAAGEQLTIAVTAHGWASAAPVLRTGARPGDTLAVAGTLGRSGAGLELLGRGLVAGSEHDPTVLGGLSEAIQVYRAPVPPLEAGPAAAAHGAHAMLDVSDGLVIDAGRMARASAVVVELDSSLLGPDVWALEPAARLCGHPALDWALFGGEDHAMLAAFPPAVVLPQPFRPIGVIGAVEPAAAPRVRLDGREVSGGWDHFRRS</sequence>
<organism evidence="4 5">
    <name type="scientific">Schaalia naturae</name>
    <dbReference type="NCBI Taxonomy" id="635203"/>
    <lineage>
        <taxon>Bacteria</taxon>
        <taxon>Bacillati</taxon>
        <taxon>Actinomycetota</taxon>
        <taxon>Actinomycetes</taxon>
        <taxon>Actinomycetales</taxon>
        <taxon>Actinomycetaceae</taxon>
        <taxon>Schaalia</taxon>
    </lineage>
</organism>
<comment type="function">
    <text evidence="1">Catalyzes the ATP-dependent phosphorylation of thiamine-monophosphate (TMP) to form thiamine-pyrophosphate (TPP), the active form of vitamin B1.</text>
</comment>
<reference evidence="5" key="1">
    <citation type="journal article" date="2019" name="Int. J. Syst. Evol. Microbiol.">
        <title>The Global Catalogue of Microorganisms (GCM) 10K type strain sequencing project: providing services to taxonomists for standard genome sequencing and annotation.</title>
        <authorList>
            <consortium name="The Broad Institute Genomics Platform"/>
            <consortium name="The Broad Institute Genome Sequencing Center for Infectious Disease"/>
            <person name="Wu L."/>
            <person name="Ma J."/>
        </authorList>
    </citation>
    <scope>NUCLEOTIDE SEQUENCE [LARGE SCALE GENOMIC DNA]</scope>
    <source>
        <strain evidence="5">CCUG 56698</strain>
    </source>
</reference>
<comment type="similarity">
    <text evidence="1">Belongs to the thiamine-monophosphate kinase family.</text>
</comment>
<feature type="binding site" evidence="1">
    <location>
        <begin position="124"/>
        <end position="125"/>
    </location>
    <ligand>
        <name>ATP</name>
        <dbReference type="ChEBI" id="CHEBI:30616"/>
    </ligand>
</feature>
<keyword evidence="1" id="KW-0067">ATP-binding</keyword>
<comment type="caution">
    <text evidence="1">Lacks conserved residue(s) required for the propagation of feature annotation.</text>
</comment>
<keyword evidence="1 4" id="KW-0418">Kinase</keyword>